<dbReference type="EMBL" id="PVWK01000050">
    <property type="protein sequence ID" value="PSB30598.1"/>
    <property type="molecule type" value="Genomic_DNA"/>
</dbReference>
<evidence type="ECO:0000256" key="1">
    <source>
        <dbReference type="ARBA" id="ARBA00004651"/>
    </source>
</evidence>
<comment type="similarity">
    <text evidence="2">Belongs to the polysaccharide synthase family.</text>
</comment>
<keyword evidence="9" id="KW-1185">Reference proteome</keyword>
<organism evidence="8 9">
    <name type="scientific">Stenomitos frigidus ULC18</name>
    <dbReference type="NCBI Taxonomy" id="2107698"/>
    <lineage>
        <taxon>Bacteria</taxon>
        <taxon>Bacillati</taxon>
        <taxon>Cyanobacteriota</taxon>
        <taxon>Cyanophyceae</taxon>
        <taxon>Leptolyngbyales</taxon>
        <taxon>Leptolyngbyaceae</taxon>
        <taxon>Stenomitos</taxon>
    </lineage>
</organism>
<protein>
    <submittedName>
        <fullName evidence="8">Lipopolysaccharide biosynthesis protein</fullName>
    </submittedName>
</protein>
<keyword evidence="5 7" id="KW-1133">Transmembrane helix</keyword>
<evidence type="ECO:0000256" key="4">
    <source>
        <dbReference type="ARBA" id="ARBA00022692"/>
    </source>
</evidence>
<feature type="transmembrane region" description="Helical" evidence="7">
    <location>
        <begin position="263"/>
        <end position="280"/>
    </location>
</feature>
<evidence type="ECO:0000256" key="2">
    <source>
        <dbReference type="ARBA" id="ARBA00007430"/>
    </source>
</evidence>
<proteinExistence type="inferred from homology"/>
<evidence type="ECO:0000256" key="5">
    <source>
        <dbReference type="ARBA" id="ARBA00022989"/>
    </source>
</evidence>
<sequence>MSINNLKQKLSSPFVQNVGWLGVGELANRIFRLGTTVILARLLSPHDYGLAAIVLTTKEFASVFTLRSGVAGKLIQADQKDVEIFSNTAYWLNWMLCISLFVVQCIAAFPIAWIYRDNQIILPICIVALEYLLLPFFAIQMALINRENRYSVTALASTIQSAIGNFSTIVLALLGMGMWAIVFPVVLSTPVWIIIAYKSHSWRPKKNFTLYRWREVFNFGKNVLGVELLDKLRANLDYLLVGTFLGVDALGVYYFAFNAGLGISLNVINVLTWPLFPYLCSVRSNFNEFKDKYFSSIRTIALVIVPLVILQSSLAPFYVPIVFGQKWIAAIPILIVICLSALPRPFSIAASALLVAVDKTDIDLKWNLIFTVFLAVLLIFAMKSGIFTVAVAVLVSHIVAMPIFTFWATRYVLRPNSPFAK</sequence>
<feature type="transmembrane region" description="Helical" evidence="7">
    <location>
        <begin position="120"/>
        <end position="139"/>
    </location>
</feature>
<dbReference type="CDD" id="cd13127">
    <property type="entry name" value="MATE_tuaB_like"/>
    <property type="match status" value="1"/>
</dbReference>
<evidence type="ECO:0000256" key="6">
    <source>
        <dbReference type="ARBA" id="ARBA00023136"/>
    </source>
</evidence>
<feature type="transmembrane region" description="Helical" evidence="7">
    <location>
        <begin position="178"/>
        <end position="197"/>
    </location>
</feature>
<comment type="caution">
    <text evidence="8">The sequence shown here is derived from an EMBL/GenBank/DDBJ whole genome shotgun (WGS) entry which is preliminary data.</text>
</comment>
<accession>A0A2T1ED24</accession>
<dbReference type="PANTHER" id="PTHR30250:SF10">
    <property type="entry name" value="LIPOPOLYSACCHARIDE BIOSYNTHESIS PROTEIN WZXC"/>
    <property type="match status" value="1"/>
</dbReference>
<keyword evidence="3" id="KW-1003">Cell membrane</keyword>
<feature type="transmembrane region" description="Helical" evidence="7">
    <location>
        <begin position="300"/>
        <end position="321"/>
    </location>
</feature>
<evidence type="ECO:0000313" key="8">
    <source>
        <dbReference type="EMBL" id="PSB30598.1"/>
    </source>
</evidence>
<dbReference type="GO" id="GO:0005886">
    <property type="term" value="C:plasma membrane"/>
    <property type="evidence" value="ECO:0007669"/>
    <property type="project" value="UniProtKB-SubCell"/>
</dbReference>
<dbReference type="Proteomes" id="UP000239576">
    <property type="component" value="Unassembled WGS sequence"/>
</dbReference>
<name>A0A2T1ED24_9CYAN</name>
<dbReference type="AlphaFoldDB" id="A0A2T1ED24"/>
<dbReference type="RefSeq" id="WP_106255896.1">
    <property type="nucleotide sequence ID" value="NZ_CAWNSW010000046.1"/>
</dbReference>
<keyword evidence="4 7" id="KW-0812">Transmembrane</keyword>
<reference evidence="9" key="1">
    <citation type="submission" date="2018-02" db="EMBL/GenBank/DDBJ databases">
        <authorList>
            <person name="Moore K."/>
            <person name="Momper L."/>
        </authorList>
    </citation>
    <scope>NUCLEOTIDE SEQUENCE [LARGE SCALE GENOMIC DNA]</scope>
    <source>
        <strain evidence="9">ULC18</strain>
    </source>
</reference>
<keyword evidence="6 7" id="KW-0472">Membrane</keyword>
<feature type="transmembrane region" description="Helical" evidence="7">
    <location>
        <begin position="151"/>
        <end position="172"/>
    </location>
</feature>
<evidence type="ECO:0000313" key="9">
    <source>
        <dbReference type="Proteomes" id="UP000239576"/>
    </source>
</evidence>
<feature type="transmembrane region" description="Helical" evidence="7">
    <location>
        <begin position="327"/>
        <end position="357"/>
    </location>
</feature>
<gene>
    <name evidence="8" type="ORF">C7B82_08625</name>
</gene>
<feature type="transmembrane region" description="Helical" evidence="7">
    <location>
        <begin position="238"/>
        <end position="257"/>
    </location>
</feature>
<feature type="transmembrane region" description="Helical" evidence="7">
    <location>
        <begin position="90"/>
        <end position="114"/>
    </location>
</feature>
<dbReference type="InterPro" id="IPR050833">
    <property type="entry name" value="Poly_Biosynth_Transport"/>
</dbReference>
<feature type="transmembrane region" description="Helical" evidence="7">
    <location>
        <begin position="387"/>
        <end position="413"/>
    </location>
</feature>
<reference evidence="8 9" key="2">
    <citation type="submission" date="2018-03" db="EMBL/GenBank/DDBJ databases">
        <title>The ancient ancestry and fast evolution of plastids.</title>
        <authorList>
            <person name="Moore K.R."/>
            <person name="Magnabosco C."/>
            <person name="Momper L."/>
            <person name="Gold D.A."/>
            <person name="Bosak T."/>
            <person name="Fournier G.P."/>
        </authorList>
    </citation>
    <scope>NUCLEOTIDE SEQUENCE [LARGE SCALE GENOMIC DNA]</scope>
    <source>
        <strain evidence="8 9">ULC18</strain>
    </source>
</reference>
<dbReference type="PANTHER" id="PTHR30250">
    <property type="entry name" value="PST FAMILY PREDICTED COLANIC ACID TRANSPORTER"/>
    <property type="match status" value="1"/>
</dbReference>
<comment type="subcellular location">
    <subcellularLocation>
        <location evidence="1">Cell membrane</location>
        <topology evidence="1">Multi-pass membrane protein</topology>
    </subcellularLocation>
</comment>
<dbReference type="OrthoDB" id="9770347at2"/>
<evidence type="ECO:0000256" key="7">
    <source>
        <dbReference type="SAM" id="Phobius"/>
    </source>
</evidence>
<evidence type="ECO:0000256" key="3">
    <source>
        <dbReference type="ARBA" id="ARBA00022475"/>
    </source>
</evidence>
<dbReference type="Pfam" id="PF13440">
    <property type="entry name" value="Polysacc_synt_3"/>
    <property type="match status" value="1"/>
</dbReference>
<feature type="transmembrane region" description="Helical" evidence="7">
    <location>
        <begin position="364"/>
        <end position="381"/>
    </location>
</feature>